<reference evidence="1" key="2">
    <citation type="journal article" date="2015" name="Fish Shellfish Immunol.">
        <title>Early steps in the European eel (Anguilla anguilla)-Vibrio vulnificus interaction in the gills: Role of the RtxA13 toxin.</title>
        <authorList>
            <person name="Callol A."/>
            <person name="Pajuelo D."/>
            <person name="Ebbesson L."/>
            <person name="Teles M."/>
            <person name="MacKenzie S."/>
            <person name="Amaro C."/>
        </authorList>
    </citation>
    <scope>NUCLEOTIDE SEQUENCE</scope>
</reference>
<accession>A0A0E9UNI6</accession>
<dbReference type="AlphaFoldDB" id="A0A0E9UNI6"/>
<dbReference type="EMBL" id="GBXM01042044">
    <property type="protein sequence ID" value="JAH66533.1"/>
    <property type="molecule type" value="Transcribed_RNA"/>
</dbReference>
<proteinExistence type="predicted"/>
<organism evidence="1">
    <name type="scientific">Anguilla anguilla</name>
    <name type="common">European freshwater eel</name>
    <name type="synonym">Muraena anguilla</name>
    <dbReference type="NCBI Taxonomy" id="7936"/>
    <lineage>
        <taxon>Eukaryota</taxon>
        <taxon>Metazoa</taxon>
        <taxon>Chordata</taxon>
        <taxon>Craniata</taxon>
        <taxon>Vertebrata</taxon>
        <taxon>Euteleostomi</taxon>
        <taxon>Actinopterygii</taxon>
        <taxon>Neopterygii</taxon>
        <taxon>Teleostei</taxon>
        <taxon>Anguilliformes</taxon>
        <taxon>Anguillidae</taxon>
        <taxon>Anguilla</taxon>
    </lineage>
</organism>
<name>A0A0E9UNI6_ANGAN</name>
<evidence type="ECO:0000313" key="1">
    <source>
        <dbReference type="EMBL" id="JAH66533.1"/>
    </source>
</evidence>
<reference evidence="1" key="1">
    <citation type="submission" date="2014-11" db="EMBL/GenBank/DDBJ databases">
        <authorList>
            <person name="Amaro Gonzalez C."/>
        </authorList>
    </citation>
    <scope>NUCLEOTIDE SEQUENCE</scope>
</reference>
<sequence length="39" mass="4702">MSLILEDRRRRRWVSSSVTKLIQWPLEVFKFTVKISHSA</sequence>
<protein>
    <submittedName>
        <fullName evidence="1">Uncharacterized protein</fullName>
    </submittedName>
</protein>